<dbReference type="InterPro" id="IPR002060">
    <property type="entry name" value="Squ/phyt_synthse"/>
</dbReference>
<reference evidence="7" key="1">
    <citation type="submission" date="2021-03" db="EMBL/GenBank/DDBJ databases">
        <title>Genome sequencing and assembly of Tianweitania sediminis.</title>
        <authorList>
            <person name="Chhetri G."/>
        </authorList>
    </citation>
    <scope>NUCLEOTIDE SEQUENCE</scope>
    <source>
        <strain evidence="7">Z8</strain>
    </source>
</reference>
<dbReference type="AlphaFoldDB" id="A0A8J7R076"/>
<dbReference type="SFLD" id="SFLDG01212">
    <property type="entry name" value="Phytoene_synthase_like"/>
    <property type="match status" value="1"/>
</dbReference>
<dbReference type="InterPro" id="IPR019845">
    <property type="entry name" value="Squalene/phytoene_synthase_CS"/>
</dbReference>
<evidence type="ECO:0000256" key="3">
    <source>
        <dbReference type="ARBA" id="ARBA00022679"/>
    </source>
</evidence>
<dbReference type="SUPFAM" id="SSF48576">
    <property type="entry name" value="Terpenoid synthases"/>
    <property type="match status" value="1"/>
</dbReference>
<keyword evidence="3" id="KW-0808">Transferase</keyword>
<protein>
    <submittedName>
        <fullName evidence="7">Phytoene/squalene synthase family protein</fullName>
    </submittedName>
</protein>
<dbReference type="CDD" id="cd00683">
    <property type="entry name" value="Trans_IPPS_HH"/>
    <property type="match status" value="1"/>
</dbReference>
<dbReference type="InterPro" id="IPR033904">
    <property type="entry name" value="Trans_IPPS_HH"/>
</dbReference>
<dbReference type="InterPro" id="IPR044843">
    <property type="entry name" value="Trans_IPPS_bact-type"/>
</dbReference>
<dbReference type="PROSITE" id="PS01044">
    <property type="entry name" value="SQUALEN_PHYTOEN_SYN_1"/>
    <property type="match status" value="1"/>
</dbReference>
<evidence type="ECO:0000256" key="1">
    <source>
        <dbReference type="ARBA" id="ARBA00004684"/>
    </source>
</evidence>
<comment type="pathway">
    <text evidence="1">Carotenoid biosynthesis; phytoene biosynthesis.</text>
</comment>
<name>A0A8J7R076_9HYPH</name>
<dbReference type="GO" id="GO:0004311">
    <property type="term" value="F:geranylgeranyl diphosphate synthase activity"/>
    <property type="evidence" value="ECO:0007669"/>
    <property type="project" value="InterPro"/>
</dbReference>
<accession>A0A8J7R076</accession>
<evidence type="ECO:0000313" key="8">
    <source>
        <dbReference type="Proteomes" id="UP000666240"/>
    </source>
</evidence>
<keyword evidence="4" id="KW-0125">Carotenoid biosynthesis</keyword>
<evidence type="ECO:0000256" key="5">
    <source>
        <dbReference type="ARBA" id="ARBA00053028"/>
    </source>
</evidence>
<evidence type="ECO:0000256" key="2">
    <source>
        <dbReference type="ARBA" id="ARBA00006251"/>
    </source>
</evidence>
<dbReference type="GO" id="GO:0051996">
    <property type="term" value="F:squalene synthase [NAD(P)H] activity"/>
    <property type="evidence" value="ECO:0007669"/>
    <property type="project" value="InterPro"/>
</dbReference>
<sequence length="309" mass="33099">MTDATQAYADQAIARGSQSFAAASRLFDEATRRDVAKLYAWCRYCDDVVDGQVLGHGQSAGVGDPQERLTALRRSTSAALSGETSDHPAFAALAEVAHRYGIVPALPAAHLDGFQADAEGKCYQTLDDLLGYCYGVAGVVGIMMAQIMGVRDPLVLDRACDLGLAFQLTNIARDIVEDAENDRVYLPLSWLAEEGIASETMAAPQHRAGLARLAERLVAAAEPFYASAQQGLPALPLRAAWAIATALLVYRAIGLKVVAKREAAWDIRVRTTKRDKIGFTARGAAMAVGSRRGGGTSPRSPDLWQRPLI</sequence>
<keyword evidence="8" id="KW-1185">Reference proteome</keyword>
<dbReference type="SFLD" id="SFLDS00005">
    <property type="entry name" value="Isoprenoid_Synthase_Type_I"/>
    <property type="match status" value="1"/>
</dbReference>
<comment type="caution">
    <text evidence="7">The sequence shown here is derived from an EMBL/GenBank/DDBJ whole genome shotgun (WGS) entry which is preliminary data.</text>
</comment>
<dbReference type="FunFam" id="1.10.600.10:FF:000020">
    <property type="entry name" value="Phytoene synthase"/>
    <property type="match status" value="1"/>
</dbReference>
<comment type="similarity">
    <text evidence="2">Belongs to the phytoene/squalene synthase family.</text>
</comment>
<dbReference type="SFLD" id="SFLDG01018">
    <property type="entry name" value="Squalene/Phytoene_Synthase_Lik"/>
    <property type="match status" value="1"/>
</dbReference>
<comment type="cofactor">
    <cofactor evidence="5">
        <name>ATP</name>
        <dbReference type="ChEBI" id="CHEBI:30616"/>
    </cofactor>
</comment>
<dbReference type="PANTHER" id="PTHR31480">
    <property type="entry name" value="BIFUNCTIONAL LYCOPENE CYCLASE/PHYTOENE SYNTHASE"/>
    <property type="match status" value="1"/>
</dbReference>
<dbReference type="PROSITE" id="PS01045">
    <property type="entry name" value="SQUALEN_PHYTOEN_SYN_2"/>
    <property type="match status" value="1"/>
</dbReference>
<organism evidence="7 8">
    <name type="scientific">Tianweitania sediminis</name>
    <dbReference type="NCBI Taxonomy" id="1502156"/>
    <lineage>
        <taxon>Bacteria</taxon>
        <taxon>Pseudomonadati</taxon>
        <taxon>Pseudomonadota</taxon>
        <taxon>Alphaproteobacteria</taxon>
        <taxon>Hyphomicrobiales</taxon>
        <taxon>Phyllobacteriaceae</taxon>
        <taxon>Tianweitania</taxon>
    </lineage>
</organism>
<dbReference type="Proteomes" id="UP000666240">
    <property type="component" value="Unassembled WGS sequence"/>
</dbReference>
<gene>
    <name evidence="7" type="ORF">J5Y06_02915</name>
</gene>
<dbReference type="EMBL" id="JAGIYY010000001">
    <property type="protein sequence ID" value="MBP0437605.1"/>
    <property type="molecule type" value="Genomic_DNA"/>
</dbReference>
<dbReference type="Pfam" id="PF00494">
    <property type="entry name" value="SQS_PSY"/>
    <property type="match status" value="1"/>
</dbReference>
<evidence type="ECO:0000256" key="6">
    <source>
        <dbReference type="SAM" id="MobiDB-lite"/>
    </source>
</evidence>
<evidence type="ECO:0000313" key="7">
    <source>
        <dbReference type="EMBL" id="MBP0437605.1"/>
    </source>
</evidence>
<evidence type="ECO:0000256" key="4">
    <source>
        <dbReference type="ARBA" id="ARBA00022746"/>
    </source>
</evidence>
<dbReference type="Gene3D" id="1.10.600.10">
    <property type="entry name" value="Farnesyl Diphosphate Synthase"/>
    <property type="match status" value="1"/>
</dbReference>
<dbReference type="GO" id="GO:0016117">
    <property type="term" value="P:carotenoid biosynthetic process"/>
    <property type="evidence" value="ECO:0007669"/>
    <property type="project" value="UniProtKB-KW"/>
</dbReference>
<dbReference type="InterPro" id="IPR008949">
    <property type="entry name" value="Isoprenoid_synthase_dom_sf"/>
</dbReference>
<feature type="region of interest" description="Disordered" evidence="6">
    <location>
        <begin position="288"/>
        <end position="309"/>
    </location>
</feature>
<proteinExistence type="inferred from homology"/>
<dbReference type="RefSeq" id="WP_209333600.1">
    <property type="nucleotide sequence ID" value="NZ_JAGIYY010000001.1"/>
</dbReference>